<evidence type="ECO:0000313" key="2">
    <source>
        <dbReference type="EMBL" id="QDG49368.1"/>
    </source>
</evidence>
<accession>A0A4Y6PM48</accession>
<protein>
    <submittedName>
        <fullName evidence="2">Uncharacterized protein</fullName>
    </submittedName>
</protein>
<proteinExistence type="predicted"/>
<gene>
    <name evidence="2" type="ORF">FIV42_01040</name>
</gene>
<sequence>MNKQLLVMSMALAACLVFPSFAGAQDSGSDDAKKKFSGTYVLANSKKKERKKINKKIEKLVDKMSFYKRPFARGELKDSTEPCPKLNVIFSGDDMAINCVGNVKAKSPANGKAVKWVDSDDEEMRLSQKLEKNRMVQKFRSENGLRTNIYRLKDGGKKLVIDVKITSEQLPHPLEYQLVMRRK</sequence>
<dbReference type="RefSeq" id="WP_141195866.1">
    <property type="nucleotide sequence ID" value="NZ_CP041186.1"/>
</dbReference>
<name>A0A4Y6PM48_PERCE</name>
<keyword evidence="1" id="KW-0732">Signal</keyword>
<keyword evidence="3" id="KW-1185">Reference proteome</keyword>
<organism evidence="2 3">
    <name type="scientific">Persicimonas caeni</name>
    <dbReference type="NCBI Taxonomy" id="2292766"/>
    <lineage>
        <taxon>Bacteria</taxon>
        <taxon>Deltaproteobacteria</taxon>
        <taxon>Bradymonadales</taxon>
        <taxon>Bradymonadaceae</taxon>
        <taxon>Persicimonas</taxon>
    </lineage>
</organism>
<dbReference type="Proteomes" id="UP000315995">
    <property type="component" value="Chromosome"/>
</dbReference>
<feature type="signal peptide" evidence="1">
    <location>
        <begin position="1"/>
        <end position="24"/>
    </location>
</feature>
<dbReference type="AlphaFoldDB" id="A0A4Y6PM48"/>
<feature type="chain" id="PRO_5030106046" evidence="1">
    <location>
        <begin position="25"/>
        <end position="183"/>
    </location>
</feature>
<dbReference type="OrthoDB" id="6103103at2"/>
<dbReference type="PROSITE" id="PS51257">
    <property type="entry name" value="PROKAR_LIPOPROTEIN"/>
    <property type="match status" value="1"/>
</dbReference>
<evidence type="ECO:0000256" key="1">
    <source>
        <dbReference type="SAM" id="SignalP"/>
    </source>
</evidence>
<accession>A0A5B8Y4B8</accession>
<reference evidence="2 3" key="1">
    <citation type="submission" date="2019-06" db="EMBL/GenBank/DDBJ databases">
        <title>Persicimonas caeni gen. nov., sp. nov., a predatory bacterium isolated from solar saltern.</title>
        <authorList>
            <person name="Wang S."/>
        </authorList>
    </citation>
    <scope>NUCLEOTIDE SEQUENCE [LARGE SCALE GENOMIC DNA]</scope>
    <source>
        <strain evidence="2 3">YN101</strain>
    </source>
</reference>
<dbReference type="EMBL" id="CP041186">
    <property type="protein sequence ID" value="QDG49368.1"/>
    <property type="molecule type" value="Genomic_DNA"/>
</dbReference>
<evidence type="ECO:0000313" key="3">
    <source>
        <dbReference type="Proteomes" id="UP000315995"/>
    </source>
</evidence>